<dbReference type="Pfam" id="PF13237">
    <property type="entry name" value="Fer4_10"/>
    <property type="match status" value="1"/>
</dbReference>
<dbReference type="InterPro" id="IPR017896">
    <property type="entry name" value="4Fe4S_Fe-S-bd"/>
</dbReference>
<evidence type="ECO:0000256" key="3">
    <source>
        <dbReference type="ARBA" id="ARBA00023004"/>
    </source>
</evidence>
<dbReference type="AlphaFoldDB" id="A0A0P0N328"/>
<dbReference type="PROSITE" id="PS51379">
    <property type="entry name" value="4FE4S_FER_2"/>
    <property type="match status" value="2"/>
</dbReference>
<keyword evidence="4" id="KW-0411">Iron-sulfur</keyword>
<dbReference type="STRING" id="1273541.Pyrde_1300"/>
<feature type="domain" description="4Fe-4S ferredoxin-type" evidence="5">
    <location>
        <begin position="38"/>
        <end position="68"/>
    </location>
</feature>
<dbReference type="OrthoDB" id="23833at2157"/>
<protein>
    <recommendedName>
        <fullName evidence="5">4Fe-4S ferredoxin-type domain-containing protein</fullName>
    </recommendedName>
</protein>
<evidence type="ECO:0000313" key="6">
    <source>
        <dbReference type="EMBL" id="ALL01346.1"/>
    </source>
</evidence>
<proteinExistence type="predicted"/>
<sequence length="88" mass="10073">MPVQTVTIKIRVDRCKKCLNCVRVCTAFDGVYEEGPDGYPVVARPEECVQCLICHTVCPTNAIVHENYRKTMLINPDEAIVQRYRNMI</sequence>
<keyword evidence="9" id="KW-1185">Reference proteome</keyword>
<dbReference type="GeneID" id="26099641"/>
<evidence type="ECO:0000256" key="2">
    <source>
        <dbReference type="ARBA" id="ARBA00022723"/>
    </source>
</evidence>
<organism evidence="6 8">
    <name type="scientific">Pyrodictium delaneyi</name>
    <dbReference type="NCBI Taxonomy" id="1273541"/>
    <lineage>
        <taxon>Archaea</taxon>
        <taxon>Thermoproteota</taxon>
        <taxon>Thermoprotei</taxon>
        <taxon>Desulfurococcales</taxon>
        <taxon>Pyrodictiaceae</taxon>
        <taxon>Pyrodictium</taxon>
    </lineage>
</organism>
<dbReference type="EMBL" id="NCQP01000009">
    <property type="protein sequence ID" value="OWJ53824.1"/>
    <property type="molecule type" value="Genomic_DNA"/>
</dbReference>
<dbReference type="GO" id="GO:0051539">
    <property type="term" value="F:4 iron, 4 sulfur cluster binding"/>
    <property type="evidence" value="ECO:0007669"/>
    <property type="project" value="UniProtKB-KW"/>
</dbReference>
<reference evidence="6 8" key="1">
    <citation type="submission" date="2015-10" db="EMBL/GenBank/DDBJ databases">
        <title>Complete genome sequence of hyperthermophilic archaeon Pyrodictium delaneyi Su06.</title>
        <authorList>
            <person name="Jung J.-H."/>
            <person name="Lin J."/>
            <person name="Holden J.F."/>
            <person name="Park C.-S."/>
        </authorList>
    </citation>
    <scope>NUCLEOTIDE SEQUENCE [LARGE SCALE GENOMIC DNA]</scope>
    <source>
        <strain evidence="6 8">Su06</strain>
    </source>
</reference>
<gene>
    <name evidence="7" type="ORF">Pdsh_10325</name>
    <name evidence="6" type="ORF">Pyrde_1300</name>
</gene>
<dbReference type="PROSITE" id="PS00198">
    <property type="entry name" value="4FE4S_FER_1"/>
    <property type="match status" value="1"/>
</dbReference>
<evidence type="ECO:0000256" key="4">
    <source>
        <dbReference type="ARBA" id="ARBA00023014"/>
    </source>
</evidence>
<dbReference type="Proteomes" id="UP000196694">
    <property type="component" value="Unassembled WGS sequence"/>
</dbReference>
<dbReference type="SUPFAM" id="SSF54862">
    <property type="entry name" value="4Fe-4S ferredoxins"/>
    <property type="match status" value="1"/>
</dbReference>
<dbReference type="Proteomes" id="UP000058613">
    <property type="component" value="Chromosome"/>
</dbReference>
<feature type="domain" description="4Fe-4S ferredoxin-type" evidence="5">
    <location>
        <begin position="6"/>
        <end position="37"/>
    </location>
</feature>
<evidence type="ECO:0000256" key="1">
    <source>
        <dbReference type="ARBA" id="ARBA00022485"/>
    </source>
</evidence>
<name>A0A0P0N328_9CREN</name>
<accession>A0A0P0N328</accession>
<dbReference type="InterPro" id="IPR017900">
    <property type="entry name" value="4Fe4S_Fe_S_CS"/>
</dbReference>
<reference evidence="7 9" key="2">
    <citation type="submission" date="2017-05" db="EMBL/GenBank/DDBJ databases">
        <title>The draft genome of the hyperthermophilic archaeon 'Pyrodictium delaneyi strain Hulk', an iron and nitrate reducer, reveals the capacity for sulfate reduction.</title>
        <authorList>
            <person name="Demey L.M."/>
            <person name="Miller C."/>
            <person name="Manzella M."/>
            <person name="Reguera G."/>
            <person name="Kashefi K."/>
        </authorList>
    </citation>
    <scope>NUCLEOTIDE SEQUENCE [LARGE SCALE GENOMIC DNA]</scope>
    <source>
        <strain evidence="7 9">Hulk</strain>
    </source>
</reference>
<evidence type="ECO:0000259" key="5">
    <source>
        <dbReference type="PROSITE" id="PS51379"/>
    </source>
</evidence>
<dbReference type="GO" id="GO:0046872">
    <property type="term" value="F:metal ion binding"/>
    <property type="evidence" value="ECO:0007669"/>
    <property type="project" value="UniProtKB-KW"/>
</dbReference>
<evidence type="ECO:0000313" key="9">
    <source>
        <dbReference type="Proteomes" id="UP000196694"/>
    </source>
</evidence>
<keyword evidence="2" id="KW-0479">Metal-binding</keyword>
<dbReference type="RefSeq" id="WP_055409254.1">
    <property type="nucleotide sequence ID" value="NZ_CP013011.1"/>
</dbReference>
<keyword evidence="3" id="KW-0408">Iron</keyword>
<evidence type="ECO:0000313" key="8">
    <source>
        <dbReference type="Proteomes" id="UP000058613"/>
    </source>
</evidence>
<dbReference type="PANTHER" id="PTHR43687">
    <property type="entry name" value="ADENYLYLSULFATE REDUCTASE, BETA SUBUNIT"/>
    <property type="match status" value="1"/>
</dbReference>
<dbReference type="KEGG" id="pdl:Pyrde_1300"/>
<evidence type="ECO:0000313" key="7">
    <source>
        <dbReference type="EMBL" id="OWJ53824.1"/>
    </source>
</evidence>
<dbReference type="EMBL" id="CP013011">
    <property type="protein sequence ID" value="ALL01346.1"/>
    <property type="molecule type" value="Genomic_DNA"/>
</dbReference>
<dbReference type="Gene3D" id="3.30.70.20">
    <property type="match status" value="1"/>
</dbReference>
<keyword evidence="1" id="KW-0004">4Fe-4S</keyword>
<dbReference type="PANTHER" id="PTHR43687:SF5">
    <property type="entry name" value="4FE-4S FERREDOXIN-TYPE DOMAIN-CONTAINING PROTEIN"/>
    <property type="match status" value="1"/>
</dbReference>
<dbReference type="InterPro" id="IPR050572">
    <property type="entry name" value="Fe-S_Ferredoxin"/>
</dbReference>
<dbReference type="GO" id="GO:0016491">
    <property type="term" value="F:oxidoreductase activity"/>
    <property type="evidence" value="ECO:0007669"/>
    <property type="project" value="UniProtKB-ARBA"/>
</dbReference>